<dbReference type="PANTHER" id="PTHR43498:SF1">
    <property type="entry name" value="COB--COM HETERODISULFIDE REDUCTASE IRON-SULFUR SUBUNIT A"/>
    <property type="match status" value="1"/>
</dbReference>
<keyword evidence="5" id="KW-0411">Iron-sulfur</keyword>
<accession>A0A7W9GQH2</accession>
<dbReference type="Proteomes" id="UP000542813">
    <property type="component" value="Unassembled WGS sequence"/>
</dbReference>
<dbReference type="InterPro" id="IPR039650">
    <property type="entry name" value="HdrA-like"/>
</dbReference>
<dbReference type="RefSeq" id="WP_184822191.1">
    <property type="nucleotide sequence ID" value="NZ_JACHMM010000001.1"/>
</dbReference>
<evidence type="ECO:0000313" key="6">
    <source>
        <dbReference type="EMBL" id="MBB5787851.1"/>
    </source>
</evidence>
<keyword evidence="1" id="KW-0004">4Fe-4S</keyword>
<protein>
    <recommendedName>
        <fullName evidence="8">FAD-dependent oxidoreductase</fullName>
    </recommendedName>
</protein>
<keyword evidence="4" id="KW-0408">Iron</keyword>
<organism evidence="6 7">
    <name type="scientific">Jiangella mangrovi</name>
    <dbReference type="NCBI Taxonomy" id="1524084"/>
    <lineage>
        <taxon>Bacteria</taxon>
        <taxon>Bacillati</taxon>
        <taxon>Actinomycetota</taxon>
        <taxon>Actinomycetes</taxon>
        <taxon>Jiangellales</taxon>
        <taxon>Jiangellaceae</taxon>
        <taxon>Jiangella</taxon>
    </lineage>
</organism>
<evidence type="ECO:0000256" key="3">
    <source>
        <dbReference type="ARBA" id="ARBA00023002"/>
    </source>
</evidence>
<dbReference type="Gene3D" id="3.50.50.60">
    <property type="entry name" value="FAD/NAD(P)-binding domain"/>
    <property type="match status" value="1"/>
</dbReference>
<gene>
    <name evidence="6" type="ORF">HD601_002426</name>
</gene>
<reference evidence="6 7" key="1">
    <citation type="submission" date="2020-08" db="EMBL/GenBank/DDBJ databases">
        <title>Sequencing the genomes of 1000 actinobacteria strains.</title>
        <authorList>
            <person name="Klenk H.-P."/>
        </authorList>
    </citation>
    <scope>NUCLEOTIDE SEQUENCE [LARGE SCALE GENOMIC DNA]</scope>
    <source>
        <strain evidence="6 7">DSM 102122</strain>
    </source>
</reference>
<dbReference type="GO" id="GO:0046872">
    <property type="term" value="F:metal ion binding"/>
    <property type="evidence" value="ECO:0007669"/>
    <property type="project" value="UniProtKB-KW"/>
</dbReference>
<dbReference type="SUPFAM" id="SSF51905">
    <property type="entry name" value="FAD/NAD(P)-binding domain"/>
    <property type="match status" value="1"/>
</dbReference>
<keyword evidence="2" id="KW-0479">Metal-binding</keyword>
<dbReference type="EMBL" id="JACHMM010000001">
    <property type="protein sequence ID" value="MBB5787851.1"/>
    <property type="molecule type" value="Genomic_DNA"/>
</dbReference>
<proteinExistence type="predicted"/>
<dbReference type="InterPro" id="IPR036188">
    <property type="entry name" value="FAD/NAD-bd_sf"/>
</dbReference>
<evidence type="ECO:0000256" key="4">
    <source>
        <dbReference type="ARBA" id="ARBA00023004"/>
    </source>
</evidence>
<keyword evidence="3" id="KW-0560">Oxidoreductase</keyword>
<sequence>MSESSYAPHATAAGAAVGADGGAGYDAVVYGATLAGIMAVLRLHLRGYRSLVLEPTGHVGGIVAGGLVKSDTPNVAAALAGLTQDRFFAGIGAEYAAEGLDDPKAQYLFEPKVAERVARRLLDEAGATVLLNARIHDAADVEVRGGRIVAVHTDGSWHRASFFIDASYEGDLMAAAGVPYAVGREPASQYGEAYAGFQPARAHRIQSFRPNTGFPVGPVPDTAPGEGDAKVQAYNFRGVLTRQADRLPFPKPDGYDAGLYRHLGSLLAHRGIPGLSSIVTHTAALPHGKFQTNQALFIGFDLPGVNWDYPDGSWKRRDEVIAEQVRWHQGMLYFLAHDPSLPEAFRADAQTFGLPPDEFTDSPYGAGFPHALYVREARRMVGAHVFTEHDTQAPHHTKSTAVCCWKYGLDCHVVQYYPDGDDTIVGEGSTTGSFVNAPVDLYQLPAEVLFPARGSIQNLAVPVCFSASHVGILSPRMEPTYGMLGEAAGELAAQSLRSGRPVQDYQYSALAAALAEHGTVLELPELEAAP</sequence>
<keyword evidence="7" id="KW-1185">Reference proteome</keyword>
<dbReference type="GO" id="GO:0051539">
    <property type="term" value="F:4 iron, 4 sulfur cluster binding"/>
    <property type="evidence" value="ECO:0007669"/>
    <property type="project" value="UniProtKB-KW"/>
</dbReference>
<evidence type="ECO:0000256" key="2">
    <source>
        <dbReference type="ARBA" id="ARBA00022723"/>
    </source>
</evidence>
<dbReference type="PANTHER" id="PTHR43498">
    <property type="entry name" value="FERREDOXIN:COB-COM HETERODISULFIDE REDUCTASE SUBUNIT A"/>
    <property type="match status" value="1"/>
</dbReference>
<evidence type="ECO:0000256" key="5">
    <source>
        <dbReference type="ARBA" id="ARBA00023014"/>
    </source>
</evidence>
<dbReference type="Pfam" id="PF12831">
    <property type="entry name" value="FAD_oxidored"/>
    <property type="match status" value="1"/>
</dbReference>
<evidence type="ECO:0000256" key="1">
    <source>
        <dbReference type="ARBA" id="ARBA00022485"/>
    </source>
</evidence>
<evidence type="ECO:0000313" key="7">
    <source>
        <dbReference type="Proteomes" id="UP000542813"/>
    </source>
</evidence>
<dbReference type="AlphaFoldDB" id="A0A7W9GQH2"/>
<name>A0A7W9GQH2_9ACTN</name>
<dbReference type="GO" id="GO:0016491">
    <property type="term" value="F:oxidoreductase activity"/>
    <property type="evidence" value="ECO:0007669"/>
    <property type="project" value="UniProtKB-KW"/>
</dbReference>
<comment type="caution">
    <text evidence="6">The sequence shown here is derived from an EMBL/GenBank/DDBJ whole genome shotgun (WGS) entry which is preliminary data.</text>
</comment>
<evidence type="ECO:0008006" key="8">
    <source>
        <dbReference type="Google" id="ProtNLM"/>
    </source>
</evidence>